<evidence type="ECO:0000256" key="5">
    <source>
        <dbReference type="ARBA" id="ARBA00023049"/>
    </source>
</evidence>
<dbReference type="PROSITE" id="PS01302">
    <property type="entry name" value="UPF0758"/>
    <property type="match status" value="1"/>
</dbReference>
<dbReference type="RefSeq" id="WP_148971491.1">
    <property type="nucleotide sequence ID" value="NZ_CP043316.1"/>
</dbReference>
<keyword evidence="3" id="KW-0378">Hydrolase</keyword>
<evidence type="ECO:0000256" key="3">
    <source>
        <dbReference type="ARBA" id="ARBA00022801"/>
    </source>
</evidence>
<dbReference type="InterPro" id="IPR001405">
    <property type="entry name" value="UPF0758"/>
</dbReference>
<dbReference type="Gene3D" id="3.40.140.10">
    <property type="entry name" value="Cytidine Deaminase, domain 2"/>
    <property type="match status" value="1"/>
</dbReference>
<dbReference type="EMBL" id="CP043316">
    <property type="protein sequence ID" value="QEK38375.1"/>
    <property type="molecule type" value="Genomic_DNA"/>
</dbReference>
<dbReference type="InterPro" id="IPR025657">
    <property type="entry name" value="RadC_JAB"/>
</dbReference>
<dbReference type="InterPro" id="IPR037518">
    <property type="entry name" value="MPN"/>
</dbReference>
<evidence type="ECO:0000313" key="8">
    <source>
        <dbReference type="EMBL" id="QEK38375.1"/>
    </source>
</evidence>
<comment type="similarity">
    <text evidence="6">Belongs to the UPF0758 family.</text>
</comment>
<dbReference type="KEGG" id="cpri:FZC34_00345"/>
<name>A0A5C0UE59_9PROT</name>
<dbReference type="PANTHER" id="PTHR30471">
    <property type="entry name" value="DNA REPAIR PROTEIN RADC"/>
    <property type="match status" value="1"/>
</dbReference>
<keyword evidence="2" id="KW-0479">Metal-binding</keyword>
<evidence type="ECO:0000256" key="6">
    <source>
        <dbReference type="RuleBase" id="RU003797"/>
    </source>
</evidence>
<dbReference type="SUPFAM" id="SSF102712">
    <property type="entry name" value="JAB1/MPN domain"/>
    <property type="match status" value="1"/>
</dbReference>
<dbReference type="InterPro" id="IPR020891">
    <property type="entry name" value="UPF0758_CS"/>
</dbReference>
<dbReference type="GO" id="GO:0008237">
    <property type="term" value="F:metallopeptidase activity"/>
    <property type="evidence" value="ECO:0007669"/>
    <property type="project" value="UniProtKB-KW"/>
</dbReference>
<keyword evidence="1" id="KW-0645">Protease</keyword>
<organism evidence="8 9">
    <name type="scientific">Candidatus Cytomitobacter primus</name>
    <dbReference type="NCBI Taxonomy" id="2066024"/>
    <lineage>
        <taxon>Bacteria</taxon>
        <taxon>Pseudomonadati</taxon>
        <taxon>Pseudomonadota</taxon>
        <taxon>Alphaproteobacteria</taxon>
        <taxon>Holosporales</taxon>
        <taxon>Holosporaceae</taxon>
        <taxon>Candidatus Cytomitobacter</taxon>
    </lineage>
</organism>
<dbReference type="GO" id="GO:0006508">
    <property type="term" value="P:proteolysis"/>
    <property type="evidence" value="ECO:0007669"/>
    <property type="project" value="UniProtKB-KW"/>
</dbReference>
<dbReference type="Proteomes" id="UP000325004">
    <property type="component" value="Chromosome"/>
</dbReference>
<feature type="domain" description="MPN" evidence="7">
    <location>
        <begin position="101"/>
        <end position="223"/>
    </location>
</feature>
<keyword evidence="4" id="KW-0862">Zinc</keyword>
<evidence type="ECO:0000256" key="4">
    <source>
        <dbReference type="ARBA" id="ARBA00022833"/>
    </source>
</evidence>
<evidence type="ECO:0000313" key="9">
    <source>
        <dbReference type="Proteomes" id="UP000325004"/>
    </source>
</evidence>
<evidence type="ECO:0000256" key="1">
    <source>
        <dbReference type="ARBA" id="ARBA00022670"/>
    </source>
</evidence>
<dbReference type="PROSITE" id="PS50249">
    <property type="entry name" value="MPN"/>
    <property type="match status" value="1"/>
</dbReference>
<keyword evidence="5" id="KW-0482">Metalloprotease</keyword>
<dbReference type="AlphaFoldDB" id="A0A5C0UE59"/>
<evidence type="ECO:0000259" key="7">
    <source>
        <dbReference type="PROSITE" id="PS50249"/>
    </source>
</evidence>
<reference evidence="8 9" key="1">
    <citation type="submission" date="2019-08" db="EMBL/GenBank/DDBJ databases">
        <title>Highly reduced genomes of protist endosymbionts show evolutionary convergence.</title>
        <authorList>
            <person name="George E."/>
            <person name="Husnik F."/>
            <person name="Tashyreva D."/>
            <person name="Prokopchuk G."/>
            <person name="Horak A."/>
            <person name="Kwong W.K."/>
            <person name="Lukes J."/>
            <person name="Keeling P.J."/>
        </authorList>
    </citation>
    <scope>NUCLEOTIDE SEQUENCE [LARGE SCALE GENOMIC DNA]</scope>
    <source>
        <strain evidence="8">1604LC</strain>
    </source>
</reference>
<dbReference type="InterPro" id="IPR046778">
    <property type="entry name" value="UPF0758_N"/>
</dbReference>
<dbReference type="Pfam" id="PF04002">
    <property type="entry name" value="RadC"/>
    <property type="match status" value="1"/>
</dbReference>
<sequence>MDYKVGHRKRLREKFLESDHSKFSDYELIELLLQMAQPRKDVKPLAKDLIAYFRSFSAVISAETSKLQQITGMGPTSVTMLKIVHESLCRLLKEDLSSGPILNTGDKVLDYCKARMAHLPKEQFRVLFLNKKNVLIKDEVQQTGTIDHAPIYPREVIQKSLDLGASAIILVHNHPSGNCSPSNADITVTYQLRDIANMMNINLHDHLIISKGGCFSMRENNLL</sequence>
<dbReference type="PANTHER" id="PTHR30471:SF3">
    <property type="entry name" value="UPF0758 PROTEIN YEES-RELATED"/>
    <property type="match status" value="1"/>
</dbReference>
<evidence type="ECO:0000256" key="2">
    <source>
        <dbReference type="ARBA" id="ARBA00022723"/>
    </source>
</evidence>
<dbReference type="NCBIfam" id="NF000642">
    <property type="entry name" value="PRK00024.1"/>
    <property type="match status" value="1"/>
</dbReference>
<proteinExistence type="inferred from homology"/>
<dbReference type="Pfam" id="PF20582">
    <property type="entry name" value="UPF0758_N"/>
    <property type="match status" value="1"/>
</dbReference>
<dbReference type="GO" id="GO:0046872">
    <property type="term" value="F:metal ion binding"/>
    <property type="evidence" value="ECO:0007669"/>
    <property type="project" value="UniProtKB-KW"/>
</dbReference>
<dbReference type="OrthoDB" id="9804482at2"/>
<protein>
    <submittedName>
        <fullName evidence="8">DNA repair protein RadC</fullName>
    </submittedName>
</protein>
<gene>
    <name evidence="8" type="primary">radC</name>
    <name evidence="8" type="ORF">FZC34_00345</name>
</gene>
<dbReference type="CDD" id="cd08071">
    <property type="entry name" value="MPN_DUF2466"/>
    <property type="match status" value="1"/>
</dbReference>
<dbReference type="SUPFAM" id="SSF47781">
    <property type="entry name" value="RuvA domain 2-like"/>
    <property type="match status" value="1"/>
</dbReference>
<accession>A0A5C0UE59</accession>
<keyword evidence="9" id="KW-1185">Reference proteome</keyword>
<dbReference type="InterPro" id="IPR010994">
    <property type="entry name" value="RuvA_2-like"/>
</dbReference>
<dbReference type="NCBIfam" id="TIGR00608">
    <property type="entry name" value="radc"/>
    <property type="match status" value="1"/>
</dbReference>